<sequence>MFTKEAYSTPIPFLHVLANMPPKKKVDMVKLIKACQDFGRGIGGFYTSDCAFLLTHVRTLASTPFFATIDI</sequence>
<proteinExistence type="predicted"/>
<keyword evidence="2" id="KW-1185">Reference proteome</keyword>
<protein>
    <submittedName>
        <fullName evidence="1">Uncharacterized protein</fullName>
    </submittedName>
</protein>
<evidence type="ECO:0000313" key="2">
    <source>
        <dbReference type="Proteomes" id="UP001632038"/>
    </source>
</evidence>
<accession>A0ABD3BIN6</accession>
<evidence type="ECO:0000313" key="1">
    <source>
        <dbReference type="EMBL" id="KAL3617308.1"/>
    </source>
</evidence>
<dbReference type="EMBL" id="JAVIJP010000083">
    <property type="protein sequence ID" value="KAL3617308.1"/>
    <property type="molecule type" value="Genomic_DNA"/>
</dbReference>
<name>A0ABD3BIN6_9LAMI</name>
<comment type="caution">
    <text evidence="1">The sequence shown here is derived from an EMBL/GenBank/DDBJ whole genome shotgun (WGS) entry which is preliminary data.</text>
</comment>
<reference evidence="2" key="1">
    <citation type="journal article" date="2024" name="IScience">
        <title>Strigolactones Initiate the Formation of Haustorium-like Structures in Castilleja.</title>
        <authorList>
            <person name="Buerger M."/>
            <person name="Peterson D."/>
            <person name="Chory J."/>
        </authorList>
    </citation>
    <scope>NUCLEOTIDE SEQUENCE [LARGE SCALE GENOMIC DNA]</scope>
</reference>
<gene>
    <name evidence="1" type="ORF">CASFOL_038853</name>
</gene>
<dbReference type="AlphaFoldDB" id="A0ABD3BIN6"/>
<organism evidence="1 2">
    <name type="scientific">Castilleja foliolosa</name>
    <dbReference type="NCBI Taxonomy" id="1961234"/>
    <lineage>
        <taxon>Eukaryota</taxon>
        <taxon>Viridiplantae</taxon>
        <taxon>Streptophyta</taxon>
        <taxon>Embryophyta</taxon>
        <taxon>Tracheophyta</taxon>
        <taxon>Spermatophyta</taxon>
        <taxon>Magnoliopsida</taxon>
        <taxon>eudicotyledons</taxon>
        <taxon>Gunneridae</taxon>
        <taxon>Pentapetalae</taxon>
        <taxon>asterids</taxon>
        <taxon>lamiids</taxon>
        <taxon>Lamiales</taxon>
        <taxon>Orobanchaceae</taxon>
        <taxon>Pedicularideae</taxon>
        <taxon>Castillejinae</taxon>
        <taxon>Castilleja</taxon>
    </lineage>
</organism>
<dbReference type="Proteomes" id="UP001632038">
    <property type="component" value="Unassembled WGS sequence"/>
</dbReference>